<evidence type="ECO:0000259" key="3">
    <source>
        <dbReference type="PROSITE" id="PS51208"/>
    </source>
</evidence>
<dbReference type="NCBIfam" id="TIGR01414">
    <property type="entry name" value="autotrans_barl"/>
    <property type="match status" value="1"/>
</dbReference>
<dbReference type="InterPro" id="IPR006315">
    <property type="entry name" value="OM_autotransptr_brl_dom"/>
</dbReference>
<proteinExistence type="predicted"/>
<feature type="compositionally biased region" description="Low complexity" evidence="2">
    <location>
        <begin position="81"/>
        <end position="95"/>
    </location>
</feature>
<keyword evidence="1" id="KW-0732">Signal</keyword>
<evidence type="ECO:0000313" key="4">
    <source>
        <dbReference type="EMBL" id="PLR26629.1"/>
    </source>
</evidence>
<dbReference type="InterPro" id="IPR012332">
    <property type="entry name" value="Autotransporter_pectin_lyase_C"/>
</dbReference>
<dbReference type="RefSeq" id="WP_101717828.1">
    <property type="nucleotide sequence ID" value="NZ_PJRS01000018.1"/>
</dbReference>
<dbReference type="InterPro" id="IPR051551">
    <property type="entry name" value="Autotransporter_adhesion"/>
</dbReference>
<dbReference type="GO" id="GO:0019867">
    <property type="term" value="C:outer membrane"/>
    <property type="evidence" value="ECO:0007669"/>
    <property type="project" value="InterPro"/>
</dbReference>
<dbReference type="Pfam" id="PF03797">
    <property type="entry name" value="Autotransporter"/>
    <property type="match status" value="1"/>
</dbReference>
<dbReference type="InterPro" id="IPR005546">
    <property type="entry name" value="Autotransporte_beta"/>
</dbReference>
<sequence length="1972" mass="190772">MTGLAGVKVRQSINKARTIRNSVSLTVLALAVGLGAPMAQARQITQGGGAGAGFGSFTPQGGIAGGAGGASGAGSYGGAAAGTPTGSAEAGATGSQAGGQPGALNDLSAGGGGGGATGLGGDGGLGWQLASTGSISLAVDFAATDGANGGTNAAGGGGGGGLVLTGANVQLTTAGYDVTGGDGGEGRAGGGGGGGGGGAGLVLLNGGSVTVNGGAGGSASAITGGTGSSFGNGGAGLFLYSGGALNVVSGTITGGAGGTFTSWGGAGAAGVLSNLGTIANAGTITGGEGGYGYSNGGAAGIGVIAWGGAIENSATGVIAGGVGGQGNGNFSGMYSGAGGAGVVFTGGQPGLLVNAGTIQGGAGGPASNAIRRGAGGRGVVGASTGSTTIINSGTIIGGVSVSFQRAYAIELFGSNNRLELHAGSWIRDIAAVTGGGSNNVLALGGADDDTFDAMHIGSDGSVDGYGYMGFDTFEKLGASTWTLTGTGAQTWSVLEGVLKGDSNSLAGSVVFGSGAGSRGVVFDQAFDGVYRGQISTGGAVTKTGAGTLTLTGESASNWTISGGGVIAKAGLFGSDASIGAGAFLTLDQSADGTYGFVLSGAGDFRKAGSGKLILTEDSSGFTGATTVGSGTLSVNGSLAGSTITVASGATLGGTGAIGDTTIQSGGHLAPGNSVGSLSINGDLTLASGSNLDIELGAPGATSASPGVSDRLLVSGDLALNGVVNLSQSASSADGVAGIGYYRLITYGGALTANTATIGTRPSLSNVNYALQAGSGRVDLYISRTLIPGDDTLQHWQGGAGVWSAANTQWLNDGGNAPAAWAGKYAIFKDAGAFTGGLVTVDGSQSFIGLQFVDDGYELTGTGQLATVSGGSEIRVLDDVAKIGVAITGAGLVTKTQAGTLILTGANTYTGGTLIDAGTLQIGDGGTSGSIVGNVGNRGVLVFNRSDAITFAGRISGSGAVRILDGGVTFTADNIYAGGTTIASGAQLNLGAGGTSGLIGDAVVNGGLTFDRSDSVSFSGVVSGSGALRQAGSGNLILTSNSSGFTGTTAVDAGRLTVNGSLAGSTLNVGSGATLGGAGTVGAATIQSGGHLAPGSGGPIGSVATLSIAGDLTLASGSNLDIELVAPGASSASPGVSDRVVVSGDLALNGVVNLSQTPVMAAGLGYYRLITYGGVLTSNTATIGTTPSLSNVNYTLQAGSGRVDLFIASTLIPGDDTLQHWQGGDGVWSAASSQWLNQGGNTPASWAGKYAIFKDAGAFTGGEITVAGAQSFLGLQFVDEGYELGGSGQLVTAAGGSEIRVLADAAKIGVAITGAGGIVKTEAGTLILTGANTFGGGASIRAGVLQIGDGGTSGSIVGDVANNGVLAFDRSDAITFGGLVSGSGAVRILGGGVTFTANNTYAGGTTIASGAQLTLGTGETTGSIGGDVANNGALAFDRSDSLAFAGVISGAGAIRQIGVGKTELTGASGGFTGATTVERGTLAVNGVLGGTLDVWSGARLQGVGTVGTTVVSGTVAPGNSIGTLNVAGGVTFKPGSVFEVEADVAGQSDKMVASGVATIQGGTVRVLAGAGTYRPQTSYLILHAGGGLVAGGKFDGVTSNLAFLDPSLSYDGANVYLRLRRNDISFADIGVTSNQVAAGAGAEHLGWDNPVFDSAVNLSTDQARDAFDQLAGSDYASLRGALIQDSRFVRDAILARGDLAGVEGQSAWGETFGGWGSMKGDGNAQSYDRDVQGFLTGYDGSLGRDVRAGVAVGYSAGDLKTARAKHDVETYHLGGYVLAERGGVSFQLGGAYAWHDIKASRRVAFGSFAETLSGDYSARTYQAFGEVAVKREAAGVTLQPYAGLAYVALTDADVSERGGSAALHGGGDEHLAYGSVGVRLKSDLSTGELNLRLTGSAALRHAFGDRAPTIDLAFTGAPSFGIVGARIDKDSLAVNLGLEADLGKAAVLGVTFSGSYGDRSTDHGARAQISWRF</sequence>
<organism evidence="4 5">
    <name type="scientific">Caulobacter zeae</name>
    <dbReference type="NCBI Taxonomy" id="2055137"/>
    <lineage>
        <taxon>Bacteria</taxon>
        <taxon>Pseudomonadati</taxon>
        <taxon>Pseudomonadota</taxon>
        <taxon>Alphaproteobacteria</taxon>
        <taxon>Caulobacterales</taxon>
        <taxon>Caulobacteraceae</taxon>
        <taxon>Caulobacter</taxon>
    </lineage>
</organism>
<dbReference type="SMART" id="SM00869">
    <property type="entry name" value="Autotransporter"/>
    <property type="match status" value="1"/>
</dbReference>
<dbReference type="PANTHER" id="PTHR35037">
    <property type="entry name" value="C-TERMINAL REGION OF AIDA-LIKE PROTEIN"/>
    <property type="match status" value="1"/>
</dbReference>
<dbReference type="PANTHER" id="PTHR35037:SF3">
    <property type="entry name" value="C-TERMINAL REGION OF AIDA-LIKE PROTEIN"/>
    <property type="match status" value="1"/>
</dbReference>
<dbReference type="InterPro" id="IPR036709">
    <property type="entry name" value="Autotransporte_beta_dom_sf"/>
</dbReference>
<dbReference type="Pfam" id="PF12951">
    <property type="entry name" value="PATR"/>
    <property type="match status" value="8"/>
</dbReference>
<evidence type="ECO:0000256" key="2">
    <source>
        <dbReference type="SAM" id="MobiDB-lite"/>
    </source>
</evidence>
<feature type="region of interest" description="Disordered" evidence="2">
    <location>
        <begin position="75"/>
        <end position="109"/>
    </location>
</feature>
<evidence type="ECO:0000313" key="5">
    <source>
        <dbReference type="Proteomes" id="UP000234479"/>
    </source>
</evidence>
<gene>
    <name evidence="4" type="ORF">SGCZBJ_09870</name>
</gene>
<dbReference type="Proteomes" id="UP000234479">
    <property type="component" value="Unassembled WGS sequence"/>
</dbReference>
<name>A0A2N5DKN4_9CAUL</name>
<accession>A0A2N5DKN4</accession>
<dbReference type="SUPFAM" id="SSF103515">
    <property type="entry name" value="Autotransporter"/>
    <property type="match status" value="1"/>
</dbReference>
<evidence type="ECO:0000256" key="1">
    <source>
        <dbReference type="ARBA" id="ARBA00022729"/>
    </source>
</evidence>
<keyword evidence="5" id="KW-1185">Reference proteome</keyword>
<dbReference type="NCBIfam" id="TIGR02601">
    <property type="entry name" value="autotrns_rpt"/>
    <property type="match status" value="4"/>
</dbReference>
<feature type="domain" description="Autotransporter" evidence="3">
    <location>
        <begin position="1699"/>
        <end position="1972"/>
    </location>
</feature>
<reference evidence="4 5" key="1">
    <citation type="submission" date="2017-12" db="EMBL/GenBank/DDBJ databases">
        <title>The genome sequence of Caulobacter sp. 410.</title>
        <authorList>
            <person name="Gao J."/>
            <person name="Mao X."/>
            <person name="Sun J."/>
        </authorList>
    </citation>
    <scope>NUCLEOTIDE SEQUENCE [LARGE SCALE GENOMIC DNA]</scope>
    <source>
        <strain evidence="4 5">410</strain>
    </source>
</reference>
<dbReference type="SUPFAM" id="SSF51126">
    <property type="entry name" value="Pectin lyase-like"/>
    <property type="match status" value="4"/>
</dbReference>
<dbReference type="Gene3D" id="2.40.128.130">
    <property type="entry name" value="Autotransporter beta-domain"/>
    <property type="match status" value="1"/>
</dbReference>
<dbReference type="OrthoDB" id="7195851at2"/>
<dbReference type="InterPro" id="IPR013425">
    <property type="entry name" value="Autotrns_rpt"/>
</dbReference>
<protein>
    <recommendedName>
        <fullName evidence="3">Autotransporter domain-containing protein</fullName>
    </recommendedName>
</protein>
<dbReference type="Gene3D" id="2.160.20.20">
    <property type="match status" value="1"/>
</dbReference>
<comment type="caution">
    <text evidence="4">The sequence shown here is derived from an EMBL/GenBank/DDBJ whole genome shotgun (WGS) entry which is preliminary data.</text>
</comment>
<dbReference type="PROSITE" id="PS51208">
    <property type="entry name" value="AUTOTRANSPORTER"/>
    <property type="match status" value="1"/>
</dbReference>
<dbReference type="InterPro" id="IPR011050">
    <property type="entry name" value="Pectin_lyase_fold/virulence"/>
</dbReference>
<dbReference type="EMBL" id="PJRS01000018">
    <property type="protein sequence ID" value="PLR26629.1"/>
    <property type="molecule type" value="Genomic_DNA"/>
</dbReference>